<dbReference type="InterPro" id="IPR041166">
    <property type="entry name" value="Rubredoxin_2"/>
</dbReference>
<dbReference type="SUPFAM" id="SSF52540">
    <property type="entry name" value="P-loop containing nucleoside triphosphate hydrolases"/>
    <property type="match status" value="1"/>
</dbReference>
<dbReference type="Gene3D" id="3.40.50.300">
    <property type="entry name" value="P-loop containing nucleotide triphosphate hydrolases"/>
    <property type="match status" value="1"/>
</dbReference>
<dbReference type="GO" id="GO:0016787">
    <property type="term" value="F:hydrolase activity"/>
    <property type="evidence" value="ECO:0007669"/>
    <property type="project" value="UniProtKB-KW"/>
</dbReference>
<evidence type="ECO:0000256" key="1">
    <source>
        <dbReference type="ARBA" id="ARBA00022723"/>
    </source>
</evidence>
<sequence>MAKDRIQYVCDECGHTSTKWLGNCPNCGSWHTFKEFKVERKSASEKEHKGKVDGIAESPPPQKLEEIESRSEDRFMSRIQELDRVLGGGFVSGSFVLVGGDPGIGKSTLTLQIGKANAEMKVLYCAGEESAGQIRQRARRLGVSSDNFYVYTDTNISNILKEARKLAPDLLIVDSIQTVYRTELTSMAGSIQQVKECAALLQQLAKKQNITTLVIGHVTKDGNIAGPRVLEHMVDTVLQFEGDGNYNYRMLRSLKNRFGPAQEVGVFEMKESGLVDVLNPSQLFLSDYDSSVSGNAVICSIEGSRPLLVEVQALTTSSNYGTPQRTANGFDQRRLSLLLAVLEKRGGYQFSGQDVYLNVAGGLKINDPAADLGVVCALISSLLDKSIDGDIAFLGEVGLGGEIRAVNKIDQRLGEIEKLGFSKALIPQASSPERECSLQLLKASNIMDAIEKPFSKS</sequence>
<keyword evidence="16" id="KW-1185">Reference proteome</keyword>
<dbReference type="GO" id="GO:0003684">
    <property type="term" value="F:damaged DNA binding"/>
    <property type="evidence" value="ECO:0007669"/>
    <property type="project" value="InterPro"/>
</dbReference>
<evidence type="ECO:0000256" key="7">
    <source>
        <dbReference type="ARBA" id="ARBA00022840"/>
    </source>
</evidence>
<dbReference type="PANTHER" id="PTHR32472">
    <property type="entry name" value="DNA REPAIR PROTEIN RADA"/>
    <property type="match status" value="1"/>
</dbReference>
<dbReference type="Pfam" id="PF13541">
    <property type="entry name" value="ChlI"/>
    <property type="match status" value="1"/>
</dbReference>
<evidence type="ECO:0000313" key="16">
    <source>
        <dbReference type="Proteomes" id="UP000317593"/>
    </source>
</evidence>
<evidence type="ECO:0000256" key="5">
    <source>
        <dbReference type="ARBA" id="ARBA00022801"/>
    </source>
</evidence>
<evidence type="ECO:0000313" key="15">
    <source>
        <dbReference type="EMBL" id="SMO55497.1"/>
    </source>
</evidence>
<dbReference type="Gene3D" id="3.30.230.10">
    <property type="match status" value="1"/>
</dbReference>
<dbReference type="PRINTS" id="PR01874">
    <property type="entry name" value="DNAREPAIRADA"/>
</dbReference>
<dbReference type="FunFam" id="3.40.50.300:FF:000050">
    <property type="entry name" value="DNA repair protein RadA"/>
    <property type="match status" value="1"/>
</dbReference>
<keyword evidence="10 11" id="KW-0234">DNA repair</keyword>
<dbReference type="GO" id="GO:0008270">
    <property type="term" value="F:zinc ion binding"/>
    <property type="evidence" value="ECO:0007669"/>
    <property type="project" value="UniProtKB-KW"/>
</dbReference>
<dbReference type="InterPro" id="IPR020588">
    <property type="entry name" value="RecA_ATP-bd"/>
</dbReference>
<dbReference type="InterPro" id="IPR020568">
    <property type="entry name" value="Ribosomal_Su5_D2-typ_SF"/>
</dbReference>
<comment type="function">
    <text evidence="13">DNA-dependent ATPase involved in processing of recombination intermediates, plays a role in repairing DNA breaks. Stimulates the branch migration of RecA-mediated strand transfer reactions, allowing the 3' invading strand to extend heteroduplex DNA faster. Binds ssDNA in the presence of ADP but not other nucleotides, has ATPase activity that is stimulated by ssDNA and various branched DNA structures, but inhibited by SSB. Does not have RecA's homology-searching function.</text>
</comment>
<name>A0A521C7N5_9BACT</name>
<evidence type="ECO:0000256" key="9">
    <source>
        <dbReference type="ARBA" id="ARBA00023125"/>
    </source>
</evidence>
<evidence type="ECO:0000256" key="6">
    <source>
        <dbReference type="ARBA" id="ARBA00022833"/>
    </source>
</evidence>
<dbReference type="PANTHER" id="PTHR32472:SF10">
    <property type="entry name" value="DNA REPAIR PROTEIN RADA-LIKE PROTEIN"/>
    <property type="match status" value="1"/>
</dbReference>
<evidence type="ECO:0000256" key="4">
    <source>
        <dbReference type="ARBA" id="ARBA00022771"/>
    </source>
</evidence>
<gene>
    <name evidence="11" type="primary">radA</name>
    <name evidence="15" type="ORF">SAMN06265218_105135</name>
</gene>
<dbReference type="RefSeq" id="WP_142713891.1">
    <property type="nucleotide sequence ID" value="NZ_FXTH01000005.1"/>
</dbReference>
<keyword evidence="8 11" id="KW-0346">Stress response</keyword>
<dbReference type="OrthoDB" id="9803906at2"/>
<feature type="domain" description="RecA family profile 1" evidence="14">
    <location>
        <begin position="71"/>
        <end position="218"/>
    </location>
</feature>
<dbReference type="GO" id="GO:0000725">
    <property type="term" value="P:recombinational repair"/>
    <property type="evidence" value="ECO:0007669"/>
    <property type="project" value="UniProtKB-UniRule"/>
</dbReference>
<dbReference type="PROSITE" id="PS50162">
    <property type="entry name" value="RECA_2"/>
    <property type="match status" value="1"/>
</dbReference>
<keyword evidence="2 11" id="KW-0547">Nucleotide-binding</keyword>
<feature type="region of interest" description="Lon-protease-like" evidence="11">
    <location>
        <begin position="354"/>
        <end position="457"/>
    </location>
</feature>
<keyword evidence="5" id="KW-0378">Hydrolase</keyword>
<evidence type="ECO:0000256" key="2">
    <source>
        <dbReference type="ARBA" id="ARBA00022741"/>
    </source>
</evidence>
<comment type="domain">
    <text evidence="11">The middle region has homology to RecA with ATPase motifs including the RadA KNRFG motif, while the C-terminus is homologous to Lon protease.</text>
</comment>
<dbReference type="GO" id="GO:0140664">
    <property type="term" value="F:ATP-dependent DNA damage sensor activity"/>
    <property type="evidence" value="ECO:0007669"/>
    <property type="project" value="InterPro"/>
</dbReference>
<feature type="binding site" evidence="11">
    <location>
        <begin position="100"/>
        <end position="107"/>
    </location>
    <ligand>
        <name>ATP</name>
        <dbReference type="ChEBI" id="CHEBI:30616"/>
    </ligand>
</feature>
<dbReference type="InterPro" id="IPR014721">
    <property type="entry name" value="Ribsml_uS5_D2-typ_fold_subgr"/>
</dbReference>
<evidence type="ECO:0000259" key="14">
    <source>
        <dbReference type="PROSITE" id="PS50162"/>
    </source>
</evidence>
<dbReference type="SUPFAM" id="SSF54211">
    <property type="entry name" value="Ribosomal protein S5 domain 2-like"/>
    <property type="match status" value="1"/>
</dbReference>
<proteinExistence type="inferred from homology"/>
<dbReference type="CDD" id="cd01121">
    <property type="entry name" value="RadA_SMS_N"/>
    <property type="match status" value="1"/>
</dbReference>
<reference evidence="15 16" key="1">
    <citation type="submission" date="2017-05" db="EMBL/GenBank/DDBJ databases">
        <authorList>
            <person name="Varghese N."/>
            <person name="Submissions S."/>
        </authorList>
    </citation>
    <scope>NUCLEOTIDE SEQUENCE [LARGE SCALE GENOMIC DNA]</scope>
    <source>
        <strain evidence="15 16">DSM 21194</strain>
    </source>
</reference>
<accession>A0A521C7N5</accession>
<dbReference type="GO" id="GO:0005829">
    <property type="term" value="C:cytosol"/>
    <property type="evidence" value="ECO:0007669"/>
    <property type="project" value="TreeGrafter"/>
</dbReference>
<evidence type="ECO:0000256" key="12">
    <source>
        <dbReference type="NCBIfam" id="TIGR00416"/>
    </source>
</evidence>
<keyword evidence="4 13" id="KW-0863">Zinc-finger</keyword>
<evidence type="ECO:0000256" key="8">
    <source>
        <dbReference type="ARBA" id="ARBA00023016"/>
    </source>
</evidence>
<dbReference type="Proteomes" id="UP000317593">
    <property type="component" value="Unassembled WGS sequence"/>
</dbReference>
<keyword evidence="9 11" id="KW-0238">DNA-binding</keyword>
<dbReference type="Pfam" id="PF13481">
    <property type="entry name" value="AAA_25"/>
    <property type="match status" value="1"/>
</dbReference>
<evidence type="ECO:0000256" key="3">
    <source>
        <dbReference type="ARBA" id="ARBA00022763"/>
    </source>
</evidence>
<comment type="similarity">
    <text evidence="11 13">Belongs to the RecA family. RadA subfamily.</text>
</comment>
<dbReference type="AlphaFoldDB" id="A0A521C7N5"/>
<evidence type="ECO:0000256" key="13">
    <source>
        <dbReference type="RuleBase" id="RU003555"/>
    </source>
</evidence>
<keyword evidence="1 11" id="KW-0479">Metal-binding</keyword>
<dbReference type="HAMAP" id="MF_01498">
    <property type="entry name" value="RadA_bact"/>
    <property type="match status" value="1"/>
</dbReference>
<feature type="short sequence motif" description="RadA KNRFG motif" evidence="11">
    <location>
        <begin position="255"/>
        <end position="259"/>
    </location>
</feature>
<organism evidence="15 16">
    <name type="scientific">Fodinibius sediminis</name>
    <dbReference type="NCBI Taxonomy" id="1214077"/>
    <lineage>
        <taxon>Bacteria</taxon>
        <taxon>Pseudomonadati</taxon>
        <taxon>Balneolota</taxon>
        <taxon>Balneolia</taxon>
        <taxon>Balneolales</taxon>
        <taxon>Balneolaceae</taxon>
        <taxon>Fodinibius</taxon>
    </lineage>
</organism>
<dbReference type="Pfam" id="PF18073">
    <property type="entry name" value="Zn_ribbon_LapB"/>
    <property type="match status" value="1"/>
</dbReference>
<dbReference type="EMBL" id="FXTH01000005">
    <property type="protein sequence ID" value="SMO55497.1"/>
    <property type="molecule type" value="Genomic_DNA"/>
</dbReference>
<comment type="function">
    <text evidence="11">Plays a role in repairing double-strand DNA breaks, probably involving stabilizing or processing branched DNA or blocked replication forks.</text>
</comment>
<dbReference type="GO" id="GO:0005524">
    <property type="term" value="F:ATP binding"/>
    <property type="evidence" value="ECO:0007669"/>
    <property type="project" value="UniProtKB-UniRule"/>
</dbReference>
<evidence type="ECO:0000256" key="11">
    <source>
        <dbReference type="HAMAP-Rule" id="MF_01498"/>
    </source>
</evidence>
<keyword evidence="6 13" id="KW-0862">Zinc</keyword>
<dbReference type="InterPro" id="IPR027417">
    <property type="entry name" value="P-loop_NTPase"/>
</dbReference>
<protein>
    <recommendedName>
        <fullName evidence="11 12">DNA repair protein RadA</fullName>
    </recommendedName>
</protein>
<keyword evidence="3 11" id="KW-0227">DNA damage</keyword>
<dbReference type="InterPro" id="IPR004504">
    <property type="entry name" value="DNA_repair_RadA"/>
</dbReference>
<dbReference type="InterPro" id="IPR003593">
    <property type="entry name" value="AAA+_ATPase"/>
</dbReference>
<dbReference type="NCBIfam" id="TIGR00416">
    <property type="entry name" value="sms"/>
    <property type="match status" value="1"/>
</dbReference>
<dbReference type="SMART" id="SM00382">
    <property type="entry name" value="AAA"/>
    <property type="match status" value="1"/>
</dbReference>
<evidence type="ECO:0000256" key="10">
    <source>
        <dbReference type="ARBA" id="ARBA00023204"/>
    </source>
</evidence>
<keyword evidence="7 11" id="KW-0067">ATP-binding</keyword>